<dbReference type="Gene3D" id="1.10.10.160">
    <property type="match status" value="1"/>
</dbReference>
<dbReference type="Gene3D" id="1.10.10.990">
    <property type="match status" value="1"/>
</dbReference>
<protein>
    <recommendedName>
        <fullName evidence="10">RecBCD enzyme subunit RecC</fullName>
    </recommendedName>
    <alternativeName>
        <fullName evidence="10">Exonuclease V subunit RecC</fullName>
        <shortName evidence="10">ExoV subunit RecC</shortName>
    </alternativeName>
    <alternativeName>
        <fullName evidence="10">Helicase/nuclease RecBCD subunit RecC</fullName>
    </alternativeName>
</protein>
<keyword evidence="6 10" id="KW-0269">Exonuclease</keyword>
<evidence type="ECO:0000256" key="10">
    <source>
        <dbReference type="HAMAP-Rule" id="MF_01486"/>
    </source>
</evidence>
<dbReference type="PIRSF" id="PIRSF000980">
    <property type="entry name" value="RecC"/>
    <property type="match status" value="1"/>
</dbReference>
<comment type="caution">
    <text evidence="13">The sequence shown here is derived from an EMBL/GenBank/DDBJ whole genome shotgun (WGS) entry which is preliminary data.</text>
</comment>
<keyword evidence="9 10" id="KW-0234">DNA repair</keyword>
<keyword evidence="1 10" id="KW-0540">Nuclease</keyword>
<dbReference type="Gene3D" id="3.40.50.300">
    <property type="entry name" value="P-loop containing nucleotide triphosphate hydrolases"/>
    <property type="match status" value="2"/>
</dbReference>
<evidence type="ECO:0000256" key="3">
    <source>
        <dbReference type="ARBA" id="ARBA00022763"/>
    </source>
</evidence>
<dbReference type="HAMAP" id="MF_01486">
    <property type="entry name" value="RecC"/>
    <property type="match status" value="1"/>
</dbReference>
<evidence type="ECO:0000256" key="2">
    <source>
        <dbReference type="ARBA" id="ARBA00022741"/>
    </source>
</evidence>
<dbReference type="PANTHER" id="PTHR30591">
    <property type="entry name" value="RECBCD ENZYME SUBUNIT RECC"/>
    <property type="match status" value="1"/>
</dbReference>
<accession>A0ABQ0CB82</accession>
<keyword evidence="3 10" id="KW-0227">DNA damage</keyword>
<keyword evidence="8 10" id="KW-0238">DNA-binding</keyword>
<dbReference type="InterPro" id="IPR013986">
    <property type="entry name" value="DExx_box_DNA_helicase_dom_sf"/>
</dbReference>
<dbReference type="RefSeq" id="WP_420905836.1">
    <property type="nucleotide sequence ID" value="NZ_BAAFGK010000004.1"/>
</dbReference>
<evidence type="ECO:0000256" key="8">
    <source>
        <dbReference type="ARBA" id="ARBA00023125"/>
    </source>
</evidence>
<evidence type="ECO:0000313" key="14">
    <source>
        <dbReference type="Proteomes" id="UP001628193"/>
    </source>
</evidence>
<comment type="miscellaneous">
    <text evidence="10">In the RecBCD complex, RecB has a slow 3'-5' helicase, an exonuclease activity and loads RecA onto ssDNA, RecD has a fast 5'-3' helicase activity, while RecC stimulates the ATPase and processivity of the RecB helicase and contributes to recognition of the Chi site.</text>
</comment>
<dbReference type="EMBL" id="BAAFGK010000004">
    <property type="protein sequence ID" value="GAB0058157.1"/>
    <property type="molecule type" value="Genomic_DNA"/>
</dbReference>
<dbReference type="InterPro" id="IPR011335">
    <property type="entry name" value="Restrct_endonuc-II-like"/>
</dbReference>
<dbReference type="GO" id="GO:0008854">
    <property type="term" value="F:exodeoxyribonuclease V activity"/>
    <property type="evidence" value="ECO:0007669"/>
    <property type="project" value="UniProtKB-EC"/>
</dbReference>
<dbReference type="Gene3D" id="3.40.50.10930">
    <property type="match status" value="1"/>
</dbReference>
<dbReference type="InterPro" id="IPR041500">
    <property type="entry name" value="RecC_C"/>
</dbReference>
<dbReference type="NCBIfam" id="TIGR01450">
    <property type="entry name" value="recC"/>
    <property type="match status" value="1"/>
</dbReference>
<evidence type="ECO:0000313" key="13">
    <source>
        <dbReference type="EMBL" id="GAB0058157.1"/>
    </source>
</evidence>
<dbReference type="Pfam" id="PF04257">
    <property type="entry name" value="Exonuc_V_gamma"/>
    <property type="match status" value="1"/>
</dbReference>
<evidence type="ECO:0000256" key="9">
    <source>
        <dbReference type="ARBA" id="ARBA00023204"/>
    </source>
</evidence>
<organism evidence="13 14">
    <name type="scientific">Candidatus Magnetaquiglobus chichijimensis</name>
    <dbReference type="NCBI Taxonomy" id="3141448"/>
    <lineage>
        <taxon>Bacteria</taxon>
        <taxon>Pseudomonadati</taxon>
        <taxon>Pseudomonadota</taxon>
        <taxon>Magnetococcia</taxon>
        <taxon>Magnetococcales</taxon>
        <taxon>Candidatus Magnetaquicoccaceae</taxon>
        <taxon>Candidatus Magnetaquiglobus</taxon>
    </lineage>
</organism>
<gene>
    <name evidence="10 13" type="primary">recC</name>
    <name evidence="13" type="ORF">SIID45300_02501</name>
</gene>
<evidence type="ECO:0000259" key="12">
    <source>
        <dbReference type="Pfam" id="PF17946"/>
    </source>
</evidence>
<dbReference type="Pfam" id="PF17946">
    <property type="entry name" value="RecC_C"/>
    <property type="match status" value="1"/>
</dbReference>
<keyword evidence="14" id="KW-1185">Reference proteome</keyword>
<evidence type="ECO:0000256" key="4">
    <source>
        <dbReference type="ARBA" id="ARBA00022801"/>
    </source>
</evidence>
<comment type="similarity">
    <text evidence="10">Belongs to the RecC family.</text>
</comment>
<comment type="subunit">
    <text evidence="10">Heterotrimer of RecB, RecC and RecD. All subunits contribute to DNA-binding.</text>
</comment>
<evidence type="ECO:0000256" key="11">
    <source>
        <dbReference type="SAM" id="MobiDB-lite"/>
    </source>
</evidence>
<name>A0ABQ0CB82_9PROT</name>
<dbReference type="PANTHER" id="PTHR30591:SF1">
    <property type="entry name" value="RECBCD ENZYME SUBUNIT RECC"/>
    <property type="match status" value="1"/>
</dbReference>
<keyword evidence="4 10" id="KW-0378">Hydrolase</keyword>
<keyword evidence="5 10" id="KW-0347">Helicase</keyword>
<feature type="domain" description="RecC C-terminal" evidence="12">
    <location>
        <begin position="888"/>
        <end position="1121"/>
    </location>
</feature>
<reference evidence="13 14" key="2">
    <citation type="submission" date="2024-09" db="EMBL/GenBank/DDBJ databases">
        <title>Draft genome sequence of Candidatus Magnetaquicoccaceae bacterium FCR-1.</title>
        <authorList>
            <person name="Shimoshige H."/>
            <person name="Shimamura S."/>
            <person name="Taoka A."/>
            <person name="Kobayashi H."/>
            <person name="Maekawa T."/>
        </authorList>
    </citation>
    <scope>NUCLEOTIDE SEQUENCE [LARGE SCALE GENOMIC DNA]</scope>
    <source>
        <strain evidence="13 14">FCR-1</strain>
    </source>
</reference>
<dbReference type="InterPro" id="IPR006697">
    <property type="entry name" value="RecC"/>
</dbReference>
<evidence type="ECO:0000256" key="1">
    <source>
        <dbReference type="ARBA" id="ARBA00022722"/>
    </source>
</evidence>
<dbReference type="Proteomes" id="UP001628193">
    <property type="component" value="Unassembled WGS sequence"/>
</dbReference>
<dbReference type="SUPFAM" id="SSF52540">
    <property type="entry name" value="P-loop containing nucleoside triphosphate hydrolases"/>
    <property type="match status" value="2"/>
</dbReference>
<keyword evidence="7 10" id="KW-0067">ATP-binding</keyword>
<proteinExistence type="inferred from homology"/>
<feature type="region of interest" description="Disordered" evidence="11">
    <location>
        <begin position="827"/>
        <end position="853"/>
    </location>
</feature>
<dbReference type="InterPro" id="IPR027417">
    <property type="entry name" value="P-loop_NTPase"/>
</dbReference>
<comment type="function">
    <text evidence="10">A helicase/nuclease that prepares dsDNA breaks (DSB) for recombinational DNA repair. Binds to DSBs and unwinds DNA via a highly rapid and processive ATP-dependent bidirectional helicase activity. Unwinds dsDNA until it encounters a Chi (crossover hotspot instigator) sequence from the 3' direction. Cuts ssDNA a few nucleotides 3' to the Chi site. The properties and activities of the enzyme are changed at Chi. The Chi-altered holoenzyme produces a long 3'-ssDNA overhang and facilitates RecA-binding to the ssDNA for homologous DNA recombination and repair. Holoenzyme degrades any linearized DNA that is unable to undergo homologous recombination. In the holoenzyme this subunit recognizes the wild-type Chi sequence, and when added to isolated RecB increases its ATP-dependent helicase processivity.</text>
</comment>
<dbReference type="SUPFAM" id="SSF52980">
    <property type="entry name" value="Restriction endonuclease-like"/>
    <property type="match status" value="1"/>
</dbReference>
<evidence type="ECO:0000256" key="6">
    <source>
        <dbReference type="ARBA" id="ARBA00022839"/>
    </source>
</evidence>
<evidence type="ECO:0000256" key="7">
    <source>
        <dbReference type="ARBA" id="ARBA00022840"/>
    </source>
</evidence>
<sequence length="1193" mass="132952">MPFDPPQSGLTLIHGNRIELLRDDLVSRLQHEPLAPLVNETILVQSNGMAQWLKLGLAQAPGVAGGLGIAAALEMLLPARFVWRVYRAVLGEDAVPEETPFDKTRLVWRLMRLLPEIVAGEAFAALRHFLREDPERRKTHQLAERLADLFDQYQVYRADWLSAWARGEDALIDARGRRTAMPEEQRWQAELWRILIDDVARGVGESPHGRGRAEVHAAFLRRAMEGARTPVGLPPRVAIFGISSLPYQSLEVFMALSRWTRVLMYVHNPCQLYWADVIAGRELFRHRGVAGHGRGGEAVIADDASLHLQAHPLLAAWGMQGRDFIGLLEDAVGEGALWSEGVALAFEPERESCFVGRGEAAGSLLWQLQEDILELRPLAETRDTWPPVDADLDGSLRFHIAHGAGREVEILHDQLLAAFNADASLNPRDVLVMVPDIDEYAAHVQAVFGLHAPTDPRFIPFVVVNRTRRQTDPLLRVVEKLLTLPRARVTSNDLLDWLEIPALRRRFGIGVEDLPLLRRWIRDSGIRWGLDPGHCAALGVPEDTEGERTRHTWRFGLERMLLGYALGDRGGPWQGVDPFDEIGLGDGELLGRLSDLVAAVAWSWRELSTPATVPEWCGRLRGLLARFFDPDEEDADAYTLLRLEEVLDPWEAMCAEAGLTDPLPESLVAEYWLACLEDGGLSRGFFAGSVTFATLMPMRAIPFRQVCLLGMNDGAYPRPGTRVDFDLMHGRYRPGDRSRREDDRYLFLEALLSARERLVISWVGRGIHDNAELPPSVLVGQLRDHLAAGWTLARRDGGPPDSGASLVAALTTLHPLQPFSPDYFPAGERGVSALSTGQRPKGEPRSRGEGIPPPSCKFTYAREWRPAPVATGDGESLPSLLPPPSREEPLRLLDLARHFKDPVKSFFQQRLGVRFEREALFLEDHEPFELDALEQWGRVDELLNRRQPEALELGLARMRLRGALPAGGHGERLIGMLRETLTRLNGRETRFVARWPEEEEGERSFRFESAAEGGAVRVVDRLRGVRRGSGSGLGRIVRTASRLLDAGTIRPEALSVPWIEHLAWGMVAGDVTTVVLGRDGGIELVPLPPGEAETALESLMGAWVQGMRTPLAFLPAVGWAGFDDPQKAERRFVRERVLNPYVRRVFHDFEAFAAVGALEGWSEKLLAPLREAASVIEELDESLVGDGWMEEIP</sequence>
<evidence type="ECO:0000256" key="5">
    <source>
        <dbReference type="ARBA" id="ARBA00022806"/>
    </source>
</evidence>
<reference evidence="13 14" key="1">
    <citation type="submission" date="2024-05" db="EMBL/GenBank/DDBJ databases">
        <authorList>
            <consortium name="Candidatus Magnetaquicoccaceae bacterium FCR-1 genome sequencing consortium"/>
            <person name="Shimoshige H."/>
            <person name="Shimamura S."/>
            <person name="Taoka A."/>
            <person name="Kobayashi H."/>
            <person name="Maekawa T."/>
        </authorList>
    </citation>
    <scope>NUCLEOTIDE SEQUENCE [LARGE SCALE GENOMIC DNA]</scope>
    <source>
        <strain evidence="13 14">FCR-1</strain>
    </source>
</reference>
<keyword evidence="2 10" id="KW-0547">Nucleotide-binding</keyword>